<dbReference type="SFLD" id="SFLDF00009">
    <property type="entry name" value="o-succinylbenzoate_synthase"/>
    <property type="match status" value="1"/>
</dbReference>
<dbReference type="CDD" id="cd07037">
    <property type="entry name" value="TPP_PYR_MenD"/>
    <property type="match status" value="1"/>
</dbReference>
<dbReference type="InterPro" id="IPR029065">
    <property type="entry name" value="Enolase_C-like"/>
</dbReference>
<dbReference type="PROSITE" id="PS00909">
    <property type="entry name" value="MR_MLE_2"/>
    <property type="match status" value="1"/>
</dbReference>
<dbReference type="NCBIfam" id="TIGR00173">
    <property type="entry name" value="menD"/>
    <property type="match status" value="1"/>
</dbReference>
<dbReference type="EMBL" id="JAAWWB010000019">
    <property type="protein sequence ID" value="KAG6759723.1"/>
    <property type="molecule type" value="Genomic_DNA"/>
</dbReference>
<name>A0A8X7Z3Z1_POPTO</name>
<dbReference type="Proteomes" id="UP000886885">
    <property type="component" value="Chromosome 10A"/>
</dbReference>
<evidence type="ECO:0000256" key="5">
    <source>
        <dbReference type="SAM" id="SignalP"/>
    </source>
</evidence>
<dbReference type="GO" id="GO:0046872">
    <property type="term" value="F:metal ion binding"/>
    <property type="evidence" value="ECO:0007669"/>
    <property type="project" value="UniProtKB-KW"/>
</dbReference>
<evidence type="ECO:0000313" key="8">
    <source>
        <dbReference type="Proteomes" id="UP000886885"/>
    </source>
</evidence>
<dbReference type="InterPro" id="IPR018110">
    <property type="entry name" value="Mandel_Rmase/mucon_lact_enz_CS"/>
</dbReference>
<keyword evidence="1" id="KW-0808">Transferase</keyword>
<dbReference type="HAMAP" id="MF_01660">
    <property type="entry name" value="MenH"/>
    <property type="match status" value="1"/>
</dbReference>
<dbReference type="Pfam" id="PF13378">
    <property type="entry name" value="MR_MLE_C"/>
    <property type="match status" value="1"/>
</dbReference>
<keyword evidence="5" id="KW-0732">Signal</keyword>
<dbReference type="CDD" id="cd02009">
    <property type="entry name" value="TPP_SHCHC_synthase"/>
    <property type="match status" value="1"/>
</dbReference>
<dbReference type="InterPro" id="IPR022485">
    <property type="entry name" value="SHCHC_synthase_MenH"/>
</dbReference>
<keyword evidence="4" id="KW-0786">Thiamine pyrophosphate</keyword>
<dbReference type="GO" id="GO:0030976">
    <property type="term" value="F:thiamine pyrophosphate binding"/>
    <property type="evidence" value="ECO:0007669"/>
    <property type="project" value="InterPro"/>
</dbReference>
<organism evidence="7 8">
    <name type="scientific">Populus tomentosa</name>
    <name type="common">Chinese white poplar</name>
    <dbReference type="NCBI Taxonomy" id="118781"/>
    <lineage>
        <taxon>Eukaryota</taxon>
        <taxon>Viridiplantae</taxon>
        <taxon>Streptophyta</taxon>
        <taxon>Embryophyta</taxon>
        <taxon>Tracheophyta</taxon>
        <taxon>Spermatophyta</taxon>
        <taxon>Magnoliopsida</taxon>
        <taxon>eudicotyledons</taxon>
        <taxon>Gunneridae</taxon>
        <taxon>Pentapetalae</taxon>
        <taxon>rosids</taxon>
        <taxon>fabids</taxon>
        <taxon>Malpighiales</taxon>
        <taxon>Salicaceae</taxon>
        <taxon>Saliceae</taxon>
        <taxon>Populus</taxon>
    </lineage>
</organism>
<dbReference type="SFLD" id="SFLDG00180">
    <property type="entry name" value="muconate_cycloisomerase"/>
    <property type="match status" value="1"/>
</dbReference>
<dbReference type="GO" id="GO:0070205">
    <property type="term" value="F:2-succinyl-6-hydroxy-2,4-cyclohexadiene-1-carboxylate synthase activity"/>
    <property type="evidence" value="ECO:0007669"/>
    <property type="project" value="InterPro"/>
</dbReference>
<dbReference type="InterPro" id="IPR032264">
    <property type="entry name" value="MenD_middle"/>
</dbReference>
<dbReference type="InterPro" id="IPR000073">
    <property type="entry name" value="AB_hydrolase_1"/>
</dbReference>
<dbReference type="Pfam" id="PF16582">
    <property type="entry name" value="TPP_enzyme_M_2"/>
    <property type="match status" value="1"/>
</dbReference>
<dbReference type="Pfam" id="PF02776">
    <property type="entry name" value="TPP_enzyme_N"/>
    <property type="match status" value="1"/>
</dbReference>
<dbReference type="GO" id="GO:0009063">
    <property type="term" value="P:amino acid catabolic process"/>
    <property type="evidence" value="ECO:0007669"/>
    <property type="project" value="InterPro"/>
</dbReference>
<evidence type="ECO:0000259" key="6">
    <source>
        <dbReference type="SMART" id="SM00922"/>
    </source>
</evidence>
<sequence length="1770" mass="196608">MRLLVLPAVISSLEKILLLALVSFRSKNSLSKSAMKPHILLLTSNLPLPSPNLPFGTRKSLPLAFLSRNTSIHFPRFQNPKFKIVEAVRFDCPVTDVTELEGEDCELVLETCITRTLPPALTLERGIESIKAAVDDLKSNPPCSLHGVFRFQVAVPPSPKALNWFCSLPESDGVFPRFFLSKETEDASCKELYLHRTRGVFGLGSAICFEASSYCAPEKLKRIRRYLSSDSTHIMTYGFMDINFNKESSSIKHEAGLFYFLIPEVELDEQEEASILVITLAWDENSCWTFEQAIQSFESSIYQASFCFWPDTERCYSKCIKSTFRNFNLMEAKTFQMACTDALFLDRRDYQADTAELRRTKFSTQFCFRLSPVVGVSSNMLDDAGETSYSLQDQSNINAVWASLIVEECSRLGIMYFCVAPGSRSSPLAIAASTHPLTTCISCFDERSLAFHAVGYSKGSHKPAVIITSSGTAVSNLLPAVVEASQDFVPLLLLTADRPPELLDAGANQAINQVNHFGSFVRFTFSLPAPTDNIPARMVLTTIDSAVHWATSLPYGPVHINCPFREPLDDSSDNWMLSCLKGLDIWMSGAEPFTKYIQLQNSLACKDGACVPMAEVLEIIKGTDRGLLLLGAIHTEDEIWAALLLAKHLNWPVVADILSGLRLRKLLPSLPEIEENVLFVDHLDHALLSEWVRGWIRFDVIVQLYLLVSNYIQIGSRITSKRVSQMVEECFPCTYILVDNHPCRHDPSHFVTHRVQCSICQFADSLMKAQFSHRNSKWCCFLRVLNTMVSWDISFQINAENSLTEPHVAHVITEALSAESALFVGNSMVIRDADMYGHNCKTHAHSIAHMMLDSELPYLGIRVAGNRGASGIDGLLSTAIGFAVGCNKQVLCLVGDVSMLHDTNGLAILTQRVSRKPMRILVINNHGGAIFSLLPIADKTDPRILDQYFYTSHRISIHKLCAAHSVRHLRVKTKVELQEALLKFEHEKTDCVIEVESGIGANSTFHSTLSKSAQQAADHALSILSRLSVQVSISDGLFLCKIRKMDFSLYRIQLCAPPTSSSVDHHQNEFHREGYILSVSLEDGSVGYGEVAPLEIHKENLADVEEQLLFLLHVIKGIKIIVSLPILKGSFTSWIWSNLGIMACSIFPSVRCGLEMAILNAIAVSQGSSFISMLQPGMINEEIYEKSSVKICALIDSNGTPTEVAYIASSLVEEGFTAIKLKVARRADPIQDATVICKVRKEVGPCIELRVDANRKWTYEEAIQFGFLVKDCDLQYIEEPVENVDDIVKFCEETGLPAALDETIDNFQESHLKMLAKYTHPGIVAVVIKPSVVGGFEKAALIARWAQKHGKMAVVSAAFESGLGLSTYILFSYYLEQLNAVYTVMNRETRPSIAHGLGTYRWLKQDVTAIPLGIHYDPCKGFVGASVAASIQLLQNFQVNNNVIHKTFNEEQVHRYHLTVNSKNFSYSIQVHEVGQESNDNVVIFLHGFLGTGEDWVPIMKAISRSAKCISIDLPGHGGSKIQNHGSKGAQEEATLSIEIVADVLYKLIQGITPFKVTLVGYSMGARIALHMALRHSHKIDGAVIISGSPGLKDTMARKIRQAKDDSRADFLVAYGLELFLDSWYAGELWKSLRSHPHFKEIVSGRLVHEDVQSLAKALSGLSTGSQLPLWEDLKRCDLPLLLIVGERDAKFKSIAQKMFNEVVQDRKGEDGRGDNICEILEVPNCGHAVHLENPLPVISAIRKFLTRGRSSSRAQQENAIMLYPVTADD</sequence>
<dbReference type="HAMAP" id="MF_01659">
    <property type="entry name" value="MenD"/>
    <property type="match status" value="1"/>
</dbReference>
<evidence type="ECO:0000256" key="4">
    <source>
        <dbReference type="ARBA" id="ARBA00023052"/>
    </source>
</evidence>
<dbReference type="Pfam" id="PF00561">
    <property type="entry name" value="Abhydrolase_1"/>
    <property type="match status" value="1"/>
</dbReference>
<keyword evidence="8" id="KW-1185">Reference proteome</keyword>
<dbReference type="NCBIfam" id="TIGR01927">
    <property type="entry name" value="menC_gam_Gplu"/>
    <property type="match status" value="1"/>
</dbReference>
<evidence type="ECO:0000313" key="7">
    <source>
        <dbReference type="EMBL" id="KAG6759723.1"/>
    </source>
</evidence>
<evidence type="ECO:0000256" key="3">
    <source>
        <dbReference type="ARBA" id="ARBA00022842"/>
    </source>
</evidence>
<evidence type="ECO:0000256" key="2">
    <source>
        <dbReference type="ARBA" id="ARBA00022723"/>
    </source>
</evidence>
<dbReference type="Pfam" id="PF02775">
    <property type="entry name" value="TPP_enzyme_C"/>
    <property type="match status" value="1"/>
</dbReference>
<feature type="signal peptide" evidence="5">
    <location>
        <begin position="1"/>
        <end position="15"/>
    </location>
</feature>
<feature type="chain" id="PRO_5036487816" description="Mandelate racemase/muconate lactonizing enzyme C-terminal domain-containing protein" evidence="5">
    <location>
        <begin position="16"/>
        <end position="1770"/>
    </location>
</feature>
<gene>
    <name evidence="7" type="ORF">POTOM_036210</name>
</gene>
<reference evidence="7" key="1">
    <citation type="journal article" date="2020" name="bioRxiv">
        <title>Hybrid origin of Populus tomentosa Carr. identified through genome sequencing and phylogenomic analysis.</title>
        <authorList>
            <person name="An X."/>
            <person name="Gao K."/>
            <person name="Chen Z."/>
            <person name="Li J."/>
            <person name="Yang X."/>
            <person name="Yang X."/>
            <person name="Zhou J."/>
            <person name="Guo T."/>
            <person name="Zhao T."/>
            <person name="Huang S."/>
            <person name="Miao D."/>
            <person name="Khan W.U."/>
            <person name="Rao P."/>
            <person name="Ye M."/>
            <person name="Lei B."/>
            <person name="Liao W."/>
            <person name="Wang J."/>
            <person name="Ji L."/>
            <person name="Li Y."/>
            <person name="Guo B."/>
            <person name="Mustafa N.S."/>
            <person name="Li S."/>
            <person name="Yun Q."/>
            <person name="Keller S.R."/>
            <person name="Mao J."/>
            <person name="Zhang R."/>
            <person name="Strauss S.H."/>
        </authorList>
    </citation>
    <scope>NUCLEOTIDE SEQUENCE</scope>
    <source>
        <strain evidence="7">GM15</strain>
        <tissue evidence="7">Leaf</tissue>
    </source>
</reference>
<evidence type="ECO:0000256" key="1">
    <source>
        <dbReference type="ARBA" id="ARBA00022679"/>
    </source>
</evidence>
<keyword evidence="2" id="KW-0479">Metal-binding</keyword>
<dbReference type="SMART" id="SM00922">
    <property type="entry name" value="MR_MLE"/>
    <property type="match status" value="1"/>
</dbReference>
<dbReference type="PANTHER" id="PTHR42916:SF1">
    <property type="entry name" value="PROTEIN PHYLLO, CHLOROPLASTIC"/>
    <property type="match status" value="1"/>
</dbReference>
<protein>
    <recommendedName>
        <fullName evidence="6">Mandelate racemase/muconate lactonizing enzyme C-terminal domain-containing protein</fullName>
    </recommendedName>
</protein>
<dbReference type="GO" id="GO:0009234">
    <property type="term" value="P:menaquinone biosynthetic process"/>
    <property type="evidence" value="ECO:0007669"/>
    <property type="project" value="InterPro"/>
</dbReference>
<feature type="domain" description="Mandelate racemase/muconate lactonizing enzyme C-terminal" evidence="6">
    <location>
        <begin position="1201"/>
        <end position="1297"/>
    </location>
</feature>
<comment type="caution">
    <text evidence="7">The sequence shown here is derived from an EMBL/GenBank/DDBJ whole genome shotgun (WGS) entry which is preliminary data.</text>
</comment>
<accession>A0A8X7Z3Z1</accession>
<keyword evidence="3" id="KW-0460">Magnesium</keyword>
<dbReference type="InterPro" id="IPR013342">
    <property type="entry name" value="Mandelate_racemase_C"/>
</dbReference>
<proteinExistence type="inferred from homology"/>
<dbReference type="InterPro" id="IPR004433">
    <property type="entry name" value="MenaQ_synth_MenD"/>
</dbReference>
<dbReference type="InterPro" id="IPR012001">
    <property type="entry name" value="Thiamin_PyroP_enz_TPP-bd_dom"/>
</dbReference>
<dbReference type="OrthoDB" id="8119704at2759"/>
<dbReference type="InterPro" id="IPR011766">
    <property type="entry name" value="TPP_enzyme_TPP-bd"/>
</dbReference>
<dbReference type="PANTHER" id="PTHR42916">
    <property type="entry name" value="2-SUCCINYL-5-ENOLPYRUVYL-6-HYDROXY-3-CYCLOHEXENE-1-CARBOXYLATE SYNTHASE"/>
    <property type="match status" value="1"/>
</dbReference>
<dbReference type="GO" id="GO:0070204">
    <property type="term" value="F:2-succinyl-5-enolpyruvyl-6-hydroxy-3-cyclohexene-1-carboxylic-acid synthase activity"/>
    <property type="evidence" value="ECO:0007669"/>
    <property type="project" value="InterPro"/>
</dbReference>
<dbReference type="SFLD" id="SFLDS00001">
    <property type="entry name" value="Enolase"/>
    <property type="match status" value="1"/>
</dbReference>